<keyword evidence="4" id="KW-0732">Signal</keyword>
<protein>
    <submittedName>
        <fullName evidence="7">Sll1202 protein</fullName>
    </submittedName>
</protein>
<proteinExistence type="inferred from homology"/>
<dbReference type="PROSITE" id="PS51257">
    <property type="entry name" value="PROKAR_LIPOPROTEIN"/>
    <property type="match status" value="1"/>
</dbReference>
<dbReference type="PANTHER" id="PTHR30532:SF24">
    <property type="entry name" value="FERRIC ENTEROBACTIN-BINDING PERIPLASMIC PROTEIN FEPB"/>
    <property type="match status" value="1"/>
</dbReference>
<keyword evidence="8" id="KW-1185">Reference proteome</keyword>
<dbReference type="PhylomeDB" id="P72598"/>
<feature type="domain" description="Fe/B12 periplasmic-binding" evidence="6">
    <location>
        <begin position="59"/>
        <end position="345"/>
    </location>
</feature>
<comment type="subcellular location">
    <subcellularLocation>
        <location evidence="1">Cell envelope</location>
    </subcellularLocation>
</comment>
<dbReference type="PROSITE" id="PS50983">
    <property type="entry name" value="FE_B12_PBP"/>
    <property type="match status" value="1"/>
</dbReference>
<dbReference type="CDD" id="cd01146">
    <property type="entry name" value="FhuD"/>
    <property type="match status" value="1"/>
</dbReference>
<name>P72598_SYNY3</name>
<dbReference type="InterPro" id="IPR051313">
    <property type="entry name" value="Bact_iron-sidero_bind"/>
</dbReference>
<evidence type="ECO:0000256" key="2">
    <source>
        <dbReference type="ARBA" id="ARBA00008814"/>
    </source>
</evidence>
<organism evidence="7 8">
    <name type="scientific">Synechocystis sp. (strain ATCC 27184 / PCC 6803 / Kazusa)</name>
    <dbReference type="NCBI Taxonomy" id="1111708"/>
    <lineage>
        <taxon>Bacteria</taxon>
        <taxon>Bacillati</taxon>
        <taxon>Cyanobacteriota</taxon>
        <taxon>Cyanophyceae</taxon>
        <taxon>Synechococcales</taxon>
        <taxon>Merismopediaceae</taxon>
        <taxon>Synechocystis</taxon>
    </lineage>
</organism>
<dbReference type="EMBL" id="BA000022">
    <property type="protein sequence ID" value="BAA16598.1"/>
    <property type="molecule type" value="Genomic_DNA"/>
</dbReference>
<keyword evidence="3" id="KW-0813">Transport</keyword>
<dbReference type="eggNOG" id="COG0614">
    <property type="taxonomic scope" value="Bacteria"/>
</dbReference>
<dbReference type="GO" id="GO:1901678">
    <property type="term" value="P:iron coordination entity transport"/>
    <property type="evidence" value="ECO:0007669"/>
    <property type="project" value="UniProtKB-ARBA"/>
</dbReference>
<evidence type="ECO:0000259" key="6">
    <source>
        <dbReference type="PROSITE" id="PS50983"/>
    </source>
</evidence>
<evidence type="ECO:0000313" key="7">
    <source>
        <dbReference type="EMBL" id="BAA16598.1"/>
    </source>
</evidence>
<dbReference type="AlphaFoldDB" id="P72598"/>
<reference evidence="7 8" key="1">
    <citation type="journal article" date="1995" name="DNA Res.">
        <title>Sequence analysis of the genome of the unicellular cyanobacterium Synechocystis sp. strain PCC6803. I. Sequence features in the 1 Mb region from map positions 64% to 92% of the genome.</title>
        <authorList>
            <person name="Kaneko T."/>
            <person name="Tanaka A."/>
            <person name="Sato S."/>
            <person name="Kotani H."/>
            <person name="Sazuka T."/>
            <person name="Miyajima N."/>
            <person name="Sugiura M."/>
            <person name="Tabata S."/>
        </authorList>
    </citation>
    <scope>NUCLEOTIDE SEQUENCE [LARGE SCALE GENOMIC DNA]</scope>
    <source>
        <strain evidence="8">ATCC 27184 / PCC 6803 / Kazusa</strain>
    </source>
</reference>
<sequence length="347" mass="39559">MKKYKINYFSTLMIFMTSLLTSCNTNIDRSSHLQQSDKKGCRIIEHKMGETEICGIPQRVVVLGPYLLEPLLALNIQPIAYADHIAFHKEDYDHPTEQIPYLGQYINKPIANVGIAYMPSLEGIFKAKPDLILSPDHNKNEYQKFSQLAPTLMLSWNEPTENLEKIAQAVKQEEKVEQLLQETQQEIEKAKQEFSKIVAGYPKMLLLHAQNLQELSIANNEDLCSSLIEELGFELVSLPGAGTSTNSRLPLSLESLPKLNNANSIIILGYNFQEFNKSKSRQNFTEHQLSNLQQQWSENAITQSMKASRENRVYYIPTYLCTGLPGFFGTKLYLNELKKQLLTNQKP</sequence>
<dbReference type="Pfam" id="PF01497">
    <property type="entry name" value="Peripla_BP_2"/>
    <property type="match status" value="1"/>
</dbReference>
<evidence type="ECO:0000256" key="1">
    <source>
        <dbReference type="ARBA" id="ARBA00004196"/>
    </source>
</evidence>
<accession>P72598</accession>
<dbReference type="KEGG" id="syn:sll1202"/>
<dbReference type="SUPFAM" id="SSF53807">
    <property type="entry name" value="Helical backbone' metal receptor"/>
    <property type="match status" value="1"/>
</dbReference>
<evidence type="ECO:0000256" key="5">
    <source>
        <dbReference type="SAM" id="Coils"/>
    </source>
</evidence>
<dbReference type="GO" id="GO:0030288">
    <property type="term" value="C:outer membrane-bounded periplasmic space"/>
    <property type="evidence" value="ECO:0000318"/>
    <property type="project" value="GO_Central"/>
</dbReference>
<evidence type="ECO:0000313" key="8">
    <source>
        <dbReference type="Proteomes" id="UP000001425"/>
    </source>
</evidence>
<dbReference type="Proteomes" id="UP000001425">
    <property type="component" value="Chromosome"/>
</dbReference>
<feature type="coiled-coil region" evidence="5">
    <location>
        <begin position="162"/>
        <end position="200"/>
    </location>
</feature>
<dbReference type="PIR" id="S74446">
    <property type="entry name" value="S74446"/>
</dbReference>
<dbReference type="InParanoid" id="P72598"/>
<dbReference type="Gene3D" id="3.40.50.1980">
    <property type="entry name" value="Nitrogenase molybdenum iron protein domain"/>
    <property type="match status" value="2"/>
</dbReference>
<dbReference type="EnsemblBacteria" id="BAA16598">
    <property type="protein sequence ID" value="BAA16598"/>
    <property type="gene ID" value="BAA16598"/>
</dbReference>
<dbReference type="STRING" id="1148.gene:10497453"/>
<dbReference type="PaxDb" id="1148-1651670"/>
<evidence type="ECO:0000256" key="4">
    <source>
        <dbReference type="ARBA" id="ARBA00022729"/>
    </source>
</evidence>
<evidence type="ECO:0000256" key="3">
    <source>
        <dbReference type="ARBA" id="ARBA00022448"/>
    </source>
</evidence>
<dbReference type="PANTHER" id="PTHR30532">
    <property type="entry name" value="IRON III DICITRATE-BINDING PERIPLASMIC PROTEIN"/>
    <property type="match status" value="1"/>
</dbReference>
<gene>
    <name evidence="7" type="ordered locus">sll1202</name>
</gene>
<keyword evidence="5" id="KW-0175">Coiled coil</keyword>
<comment type="similarity">
    <text evidence="2">Belongs to the bacterial solute-binding protein 8 family.</text>
</comment>
<dbReference type="InterPro" id="IPR002491">
    <property type="entry name" value="ABC_transptr_periplasmic_BD"/>
</dbReference>
<reference evidence="7 8" key="2">
    <citation type="journal article" date="1996" name="DNA Res.">
        <title>Sequence analysis of the genome of the unicellular cyanobacterium Synechocystis sp. strain PCC6803. II. Sequence determination of the entire genome and assignment of potential protein-coding regions.</title>
        <authorList>
            <person name="Kaneko T."/>
            <person name="Sato S."/>
            <person name="Kotani H."/>
            <person name="Tanaka A."/>
            <person name="Asamizu E."/>
            <person name="Nakamura Y."/>
            <person name="Miyajima N."/>
            <person name="Hirosawa M."/>
            <person name="Sugiura M."/>
            <person name="Sasamoto S."/>
            <person name="Kimura T."/>
            <person name="Hosouchi T."/>
            <person name="Matsuno A."/>
            <person name="Muraki A."/>
            <person name="Nakazaki N."/>
            <person name="Naruo K."/>
            <person name="Okumura S."/>
            <person name="Shimpo S."/>
            <person name="Takeuchi C."/>
            <person name="Wada T."/>
            <person name="Watanabe A."/>
            <person name="Yamada M."/>
            <person name="Yasuda M."/>
            <person name="Tabata S."/>
        </authorList>
    </citation>
    <scope>NUCLEOTIDE SEQUENCE [LARGE SCALE GENOMIC DNA]</scope>
    <source>
        <strain evidence="8">ATCC 27184 / PCC 6803 / Kazusa</strain>
    </source>
</reference>